<organism evidence="13 14">
    <name type="scientific">Cupriavidus metallidurans</name>
    <dbReference type="NCBI Taxonomy" id="119219"/>
    <lineage>
        <taxon>Bacteria</taxon>
        <taxon>Pseudomonadati</taxon>
        <taxon>Pseudomonadota</taxon>
        <taxon>Betaproteobacteria</taxon>
        <taxon>Burkholderiales</taxon>
        <taxon>Burkholderiaceae</taxon>
        <taxon>Cupriavidus</taxon>
    </lineage>
</organism>
<dbReference type="AlphaFoldDB" id="A0A482IKA5"/>
<dbReference type="Pfam" id="PF07687">
    <property type="entry name" value="M20_dimer"/>
    <property type="match status" value="1"/>
</dbReference>
<name>A0A482IKA5_9BURK</name>
<dbReference type="GO" id="GO:0009014">
    <property type="term" value="F:succinyl-diaminopimelate desuccinylase activity"/>
    <property type="evidence" value="ECO:0007669"/>
    <property type="project" value="UniProtKB-EC"/>
</dbReference>
<keyword evidence="7" id="KW-0479">Metal-binding</keyword>
<reference evidence="13 14" key="1">
    <citation type="submission" date="2019-03" db="EMBL/GenBank/DDBJ databases">
        <title>Comparative insights into the high quality Complete genome sequence of highly metal resistant Cupriavidus metallidurans strain BS1 isolated from a gold-copper mine.</title>
        <authorList>
            <person name="Mazhar H.S."/>
            <person name="Rensing C."/>
        </authorList>
    </citation>
    <scope>NUCLEOTIDE SEQUENCE [LARGE SCALE GENOMIC DNA]</scope>
    <source>
        <strain evidence="13 14">BS1</strain>
    </source>
</reference>
<evidence type="ECO:0000256" key="7">
    <source>
        <dbReference type="ARBA" id="ARBA00022723"/>
    </source>
</evidence>
<dbReference type="InterPro" id="IPR036264">
    <property type="entry name" value="Bact_exopeptidase_dim_dom"/>
</dbReference>
<dbReference type="PROSITE" id="PS00758">
    <property type="entry name" value="ARGE_DAPE_CPG2_1"/>
    <property type="match status" value="1"/>
</dbReference>
<dbReference type="SUPFAM" id="SSF53187">
    <property type="entry name" value="Zn-dependent exopeptidases"/>
    <property type="match status" value="1"/>
</dbReference>
<evidence type="ECO:0000256" key="5">
    <source>
        <dbReference type="ARBA" id="ARBA00011921"/>
    </source>
</evidence>
<comment type="pathway">
    <text evidence="3">Amino-acid biosynthesis; L-lysine biosynthesis via DAP pathway; LL-2,6-diaminopimelate from (S)-tetrahydrodipicolinate (succinylase route): step 3/3.</text>
</comment>
<dbReference type="GO" id="GO:0009089">
    <property type="term" value="P:lysine biosynthetic process via diaminopimelate"/>
    <property type="evidence" value="ECO:0007669"/>
    <property type="project" value="UniProtKB-UniPathway"/>
</dbReference>
<dbReference type="Gene3D" id="3.30.70.360">
    <property type="match status" value="1"/>
</dbReference>
<dbReference type="UniPathway" id="UPA00034">
    <property type="reaction ID" value="UER00021"/>
</dbReference>
<evidence type="ECO:0000256" key="3">
    <source>
        <dbReference type="ARBA" id="ARBA00005130"/>
    </source>
</evidence>
<dbReference type="Pfam" id="PF01546">
    <property type="entry name" value="Peptidase_M20"/>
    <property type="match status" value="1"/>
</dbReference>
<comment type="cofactor">
    <cofactor evidence="2">
        <name>Zn(2+)</name>
        <dbReference type="ChEBI" id="CHEBI:29105"/>
    </cofactor>
</comment>
<sequence>MPNAATVAFPESTTLTTQAIADAVRALTPYMVKTLSDFVAAESPSGAEQPAVDFMDGALRELGLESERIVLNTAQLKDMPLFSTPCCPDGGRYNLLATHRPRERGGRSVLFNGHLDVVPTGPDSMWRESPFKSYVEDGWLYGRGAGDMKAGIVCALAAFKALKELGVQPAGNVGFNGVLEEESTGNGALATVASLRSAVGAGKLASFDTVLIPEPLGEALMSAQMGVFWMYVELTGRPAHAAYMTTGVNPVEAGIAVMEDLRCLETEWNLPENRPAAYRDHAHPINFNLGQIHGGEWNSSVPCTCTLGIRIGFYPQMDVNDAKAIVAQRVRDSLARLGSTLDLNIRYEGFHAPGCEFDLDNAPMLALAEAHRKAHGNVLKRQATTATTDARHFRITLDTPVTCYGPEARNIHGIDESVSIESMVRVATTFAQFMHDWCGVEPAADQT</sequence>
<evidence type="ECO:0000259" key="12">
    <source>
        <dbReference type="Pfam" id="PF07687"/>
    </source>
</evidence>
<dbReference type="InterPro" id="IPR011650">
    <property type="entry name" value="Peptidase_M20_dimer"/>
</dbReference>
<accession>A0A482IKA5</accession>
<dbReference type="Gene3D" id="3.40.630.10">
    <property type="entry name" value="Zn peptidases"/>
    <property type="match status" value="1"/>
</dbReference>
<evidence type="ECO:0000256" key="10">
    <source>
        <dbReference type="ARBA" id="ARBA00023285"/>
    </source>
</evidence>
<comment type="cofactor">
    <cofactor evidence="1">
        <name>Co(2+)</name>
        <dbReference type="ChEBI" id="CHEBI:48828"/>
    </cofactor>
</comment>
<dbReference type="RefSeq" id="WP_024569758.1">
    <property type="nucleotide sequence ID" value="NZ_CP037900.1"/>
</dbReference>
<dbReference type="GO" id="GO:0046872">
    <property type="term" value="F:metal ion binding"/>
    <property type="evidence" value="ECO:0007669"/>
    <property type="project" value="UniProtKB-KW"/>
</dbReference>
<evidence type="ECO:0000256" key="8">
    <source>
        <dbReference type="ARBA" id="ARBA00022801"/>
    </source>
</evidence>
<keyword evidence="8" id="KW-0378">Hydrolase</keyword>
<proteinExistence type="inferred from homology"/>
<evidence type="ECO:0000256" key="2">
    <source>
        <dbReference type="ARBA" id="ARBA00001947"/>
    </source>
</evidence>
<evidence type="ECO:0000313" key="13">
    <source>
        <dbReference type="EMBL" id="QBP09605.1"/>
    </source>
</evidence>
<dbReference type="InterPro" id="IPR010182">
    <property type="entry name" value="ArgE/DapE"/>
</dbReference>
<evidence type="ECO:0000313" key="14">
    <source>
        <dbReference type="Proteomes" id="UP000253772"/>
    </source>
</evidence>
<dbReference type="SUPFAM" id="SSF55031">
    <property type="entry name" value="Bacterial exopeptidase dimerisation domain"/>
    <property type="match status" value="1"/>
</dbReference>
<feature type="domain" description="Peptidase M20 dimerisation" evidence="12">
    <location>
        <begin position="224"/>
        <end position="333"/>
    </location>
</feature>
<dbReference type="Proteomes" id="UP000253772">
    <property type="component" value="Chromosome c1"/>
</dbReference>
<gene>
    <name evidence="13" type="ORF">DDF84_007430</name>
</gene>
<dbReference type="InterPro" id="IPR050072">
    <property type="entry name" value="Peptidase_M20A"/>
</dbReference>
<keyword evidence="9" id="KW-0862">Zinc</keyword>
<dbReference type="OrthoDB" id="7055905at2"/>
<dbReference type="NCBIfam" id="NF005306">
    <property type="entry name" value="PRK06837.1"/>
    <property type="match status" value="1"/>
</dbReference>
<evidence type="ECO:0000256" key="1">
    <source>
        <dbReference type="ARBA" id="ARBA00001941"/>
    </source>
</evidence>
<dbReference type="InterPro" id="IPR002933">
    <property type="entry name" value="Peptidase_M20"/>
</dbReference>
<comment type="catalytic activity">
    <reaction evidence="11">
        <text>N-succinyl-(2S,6S)-2,6-diaminopimelate + H2O = (2S,6S)-2,6-diaminopimelate + succinate</text>
        <dbReference type="Rhea" id="RHEA:22608"/>
        <dbReference type="ChEBI" id="CHEBI:15377"/>
        <dbReference type="ChEBI" id="CHEBI:30031"/>
        <dbReference type="ChEBI" id="CHEBI:57609"/>
        <dbReference type="ChEBI" id="CHEBI:58087"/>
        <dbReference type="EC" id="3.5.1.18"/>
    </reaction>
</comment>
<evidence type="ECO:0000256" key="6">
    <source>
        <dbReference type="ARBA" id="ARBA00016853"/>
    </source>
</evidence>
<dbReference type="InterPro" id="IPR001261">
    <property type="entry name" value="ArgE/DapE_CS"/>
</dbReference>
<dbReference type="EMBL" id="CP037900">
    <property type="protein sequence ID" value="QBP09605.1"/>
    <property type="molecule type" value="Genomic_DNA"/>
</dbReference>
<evidence type="ECO:0000256" key="11">
    <source>
        <dbReference type="ARBA" id="ARBA00051301"/>
    </source>
</evidence>
<dbReference type="PANTHER" id="PTHR43808:SF25">
    <property type="entry name" value="PEPTIDASE M20 DIMERISATION DOMAIN-CONTAINING PROTEIN"/>
    <property type="match status" value="1"/>
</dbReference>
<dbReference type="NCBIfam" id="TIGR01910">
    <property type="entry name" value="DapE-ArgE"/>
    <property type="match status" value="1"/>
</dbReference>
<dbReference type="PANTHER" id="PTHR43808">
    <property type="entry name" value="ACETYLORNITHINE DEACETYLASE"/>
    <property type="match status" value="1"/>
</dbReference>
<protein>
    <recommendedName>
        <fullName evidence="6">Probable succinyl-diaminopimelate desuccinylase</fullName>
        <ecNumber evidence="5">3.5.1.18</ecNumber>
    </recommendedName>
</protein>
<evidence type="ECO:0000256" key="4">
    <source>
        <dbReference type="ARBA" id="ARBA00006247"/>
    </source>
</evidence>
<evidence type="ECO:0000256" key="9">
    <source>
        <dbReference type="ARBA" id="ARBA00022833"/>
    </source>
</evidence>
<dbReference type="EC" id="3.5.1.18" evidence="5"/>
<keyword evidence="10" id="KW-0170">Cobalt</keyword>
<comment type="similarity">
    <text evidence="4">Belongs to the peptidase M20A family.</text>
</comment>